<reference evidence="1" key="3">
    <citation type="submission" date="2023-01" db="EMBL/GenBank/DDBJ databases">
        <authorList>
            <person name="Patra A."/>
        </authorList>
    </citation>
    <scope>NUCLEOTIDE SEQUENCE</scope>
    <source>
        <strain evidence="1">Wonlab-2016</strain>
        <tissue evidence="1">Foot muscle</tissue>
    </source>
</reference>
<keyword evidence="3" id="KW-1185">Reference proteome</keyword>
<evidence type="ECO:0000313" key="3">
    <source>
        <dbReference type="Proteomes" id="UP001519460"/>
    </source>
</evidence>
<sequence length="87" mass="9839">MQHQTIGQSATETRFQKPDLRASRQLLWARGLDRSLRRVSLRGGRPLPETTGIDRPFLLSVWPTSPDQIHSHLNTCSQSGDTLSELM</sequence>
<evidence type="ECO:0000313" key="1">
    <source>
        <dbReference type="EMBL" id="KAK7463243.1"/>
    </source>
</evidence>
<dbReference type="EMBL" id="JACVVK020000604">
    <property type="protein sequence ID" value="KAK7463243.1"/>
    <property type="molecule type" value="Genomic_DNA"/>
</dbReference>
<name>A0ABD0J6T5_9CAEN</name>
<evidence type="ECO:0000313" key="2">
    <source>
        <dbReference type="EMBL" id="KAK7485787.1"/>
    </source>
</evidence>
<reference evidence="1 3" key="2">
    <citation type="journal article" date="2023" name="Sci. Data">
        <title>Genome assembly of the Korean intertidal mud-creeper Batillaria attramentaria.</title>
        <authorList>
            <person name="Patra A.K."/>
            <person name="Ho P.T."/>
            <person name="Jun S."/>
            <person name="Lee S.J."/>
            <person name="Kim Y."/>
            <person name="Won Y.J."/>
        </authorList>
    </citation>
    <scope>NUCLEOTIDE SEQUENCE [LARGE SCALE GENOMIC DNA]</scope>
    <source>
        <strain evidence="1">Wonlab-2016</strain>
    </source>
</reference>
<accession>A0ABD0J6T5</accession>
<gene>
    <name evidence="2" type="ORF">BaRGS_00022968</name>
    <name evidence="1" type="ORF">BaRGS_00038180</name>
</gene>
<dbReference type="AlphaFoldDB" id="A0ABD0J6T5"/>
<reference evidence="1" key="1">
    <citation type="submission" date="2020-09" db="EMBL/GenBank/DDBJ databases">
        <authorList>
            <person name="Won Y."/>
        </authorList>
    </citation>
    <scope>NUCLEOTIDE SEQUENCE</scope>
    <source>
        <strain evidence="1">Wonlab-2016</strain>
        <tissue evidence="1">Foot muscle</tissue>
    </source>
</reference>
<feature type="non-terminal residue" evidence="1">
    <location>
        <position position="87"/>
    </location>
</feature>
<dbReference type="EMBL" id="JACVVK020000189">
    <property type="protein sequence ID" value="KAK7485787.1"/>
    <property type="molecule type" value="Genomic_DNA"/>
</dbReference>
<dbReference type="Proteomes" id="UP001519460">
    <property type="component" value="Unassembled WGS sequence"/>
</dbReference>
<comment type="caution">
    <text evidence="1">The sequence shown here is derived from an EMBL/GenBank/DDBJ whole genome shotgun (WGS) entry which is preliminary data.</text>
</comment>
<organism evidence="1 3">
    <name type="scientific">Batillaria attramentaria</name>
    <dbReference type="NCBI Taxonomy" id="370345"/>
    <lineage>
        <taxon>Eukaryota</taxon>
        <taxon>Metazoa</taxon>
        <taxon>Spiralia</taxon>
        <taxon>Lophotrochozoa</taxon>
        <taxon>Mollusca</taxon>
        <taxon>Gastropoda</taxon>
        <taxon>Caenogastropoda</taxon>
        <taxon>Sorbeoconcha</taxon>
        <taxon>Cerithioidea</taxon>
        <taxon>Batillariidae</taxon>
        <taxon>Batillaria</taxon>
    </lineage>
</organism>
<proteinExistence type="predicted"/>
<protein>
    <submittedName>
        <fullName evidence="1">Uncharacterized protein</fullName>
    </submittedName>
</protein>